<gene>
    <name evidence="2" type="ORF">NC595_01500</name>
</gene>
<dbReference type="CDD" id="cd14503">
    <property type="entry name" value="PTP-bact"/>
    <property type="match status" value="1"/>
</dbReference>
<evidence type="ECO:0000259" key="1">
    <source>
        <dbReference type="Pfam" id="PF04273"/>
    </source>
</evidence>
<name>A0ABT1F8E6_9GAMM</name>
<dbReference type="RefSeq" id="WP_253564401.1">
    <property type="nucleotide sequence ID" value="NZ_JAMZEK010000001.1"/>
</dbReference>
<keyword evidence="2" id="KW-0808">Transferase</keyword>
<feature type="domain" description="Beta-lactamase hydrolase-like protein phosphatase-like" evidence="1">
    <location>
        <begin position="2"/>
        <end position="109"/>
    </location>
</feature>
<dbReference type="Proteomes" id="UP001204615">
    <property type="component" value="Unassembled WGS sequence"/>
</dbReference>
<reference evidence="2 3" key="1">
    <citation type="submission" date="2022-06" db="EMBL/GenBank/DDBJ databases">
        <title>Dyella sp. Sa strain:Sa Genome sequencing.</title>
        <authorList>
            <person name="Park S."/>
        </authorList>
    </citation>
    <scope>NUCLEOTIDE SEQUENCE [LARGE SCALE GENOMIC DNA]</scope>
    <source>
        <strain evidence="2 3">Sa</strain>
    </source>
</reference>
<evidence type="ECO:0000313" key="3">
    <source>
        <dbReference type="Proteomes" id="UP001204615"/>
    </source>
</evidence>
<dbReference type="Pfam" id="PF04273">
    <property type="entry name" value="BLH_phosphatase"/>
    <property type="match status" value="1"/>
</dbReference>
<sequence>MDIRPLTDTLSVSPQIAPSDLAELAARGFRTVINNRPDGEEPGQPTSSAIAAAAASAGLAYRHIPVVPGQLQEAQVDGFAVALATLPGPTLAYCRTGTRSTTLWALQAARRLPADSVLASAREAGYDLSGLAPRLAAMRRD</sequence>
<dbReference type="InterPro" id="IPR029021">
    <property type="entry name" value="Prot-tyrosine_phosphatase-like"/>
</dbReference>
<dbReference type="NCBIfam" id="TIGR01244">
    <property type="entry name" value="TIGR01244 family sulfur transferase"/>
    <property type="match status" value="1"/>
</dbReference>
<dbReference type="SUPFAM" id="SSF52799">
    <property type="entry name" value="(Phosphotyrosine protein) phosphatases II"/>
    <property type="match status" value="1"/>
</dbReference>
<evidence type="ECO:0000313" key="2">
    <source>
        <dbReference type="EMBL" id="MCP1372733.1"/>
    </source>
</evidence>
<keyword evidence="3" id="KW-1185">Reference proteome</keyword>
<dbReference type="GO" id="GO:0016740">
    <property type="term" value="F:transferase activity"/>
    <property type="evidence" value="ECO:0007669"/>
    <property type="project" value="UniProtKB-KW"/>
</dbReference>
<dbReference type="InterPro" id="IPR005939">
    <property type="entry name" value="BLH_phosphatase-like"/>
</dbReference>
<dbReference type="Gene3D" id="3.90.190.10">
    <property type="entry name" value="Protein tyrosine phosphatase superfamily"/>
    <property type="match status" value="1"/>
</dbReference>
<proteinExistence type="predicted"/>
<protein>
    <submittedName>
        <fullName evidence="2">TIGR01244 family sulfur transferase</fullName>
    </submittedName>
</protein>
<organism evidence="2 3">
    <name type="scientific">Dyella lutea</name>
    <dbReference type="NCBI Taxonomy" id="2950441"/>
    <lineage>
        <taxon>Bacteria</taxon>
        <taxon>Pseudomonadati</taxon>
        <taxon>Pseudomonadota</taxon>
        <taxon>Gammaproteobacteria</taxon>
        <taxon>Lysobacterales</taxon>
        <taxon>Rhodanobacteraceae</taxon>
        <taxon>Dyella</taxon>
    </lineage>
</organism>
<accession>A0ABT1F8E6</accession>
<dbReference type="EMBL" id="JAMZEK010000001">
    <property type="protein sequence ID" value="MCP1372733.1"/>
    <property type="molecule type" value="Genomic_DNA"/>
</dbReference>
<comment type="caution">
    <text evidence="2">The sequence shown here is derived from an EMBL/GenBank/DDBJ whole genome shotgun (WGS) entry which is preliminary data.</text>
</comment>